<evidence type="ECO:0000256" key="6">
    <source>
        <dbReference type="ARBA" id="ARBA00022857"/>
    </source>
</evidence>
<evidence type="ECO:0000256" key="1">
    <source>
        <dbReference type="ARBA" id="ARBA00004275"/>
    </source>
</evidence>
<comment type="catalytic activity">
    <reaction evidence="19">
        <text>(2E)-decenoyl-CoA + NADPH + H(+) = decanoyl-CoA + NADP(+)</text>
        <dbReference type="Rhea" id="RHEA:44960"/>
        <dbReference type="ChEBI" id="CHEBI:15378"/>
        <dbReference type="ChEBI" id="CHEBI:57783"/>
        <dbReference type="ChEBI" id="CHEBI:58349"/>
        <dbReference type="ChEBI" id="CHEBI:61406"/>
        <dbReference type="ChEBI" id="CHEBI:61430"/>
    </reaction>
    <physiologicalReaction direction="left-to-right" evidence="19">
        <dbReference type="Rhea" id="RHEA:44961"/>
    </physiologicalReaction>
</comment>
<dbReference type="OrthoDB" id="9803333at2"/>
<accession>A0A0J6S4Q6</accession>
<proteinExistence type="predicted"/>
<dbReference type="EC" id="1.3.1.38" evidence="13"/>
<evidence type="ECO:0000256" key="7">
    <source>
        <dbReference type="ARBA" id="ARBA00023002"/>
    </source>
</evidence>
<keyword evidence="7" id="KW-0560">Oxidoreductase</keyword>
<comment type="subunit">
    <text evidence="12">Interacts with PEX5, probably required to target it into peroxisomes.</text>
</comment>
<dbReference type="InterPro" id="IPR036291">
    <property type="entry name" value="NAD(P)-bd_dom_sf"/>
</dbReference>
<protein>
    <recommendedName>
        <fullName evidence="14">Peroxisomal trans-2-enoyl-CoA reductase</fullName>
        <ecNumber evidence="13">1.3.1.38</ecNumber>
    </recommendedName>
</protein>
<dbReference type="InterPro" id="IPR002347">
    <property type="entry name" value="SDR_fam"/>
</dbReference>
<evidence type="ECO:0000256" key="5">
    <source>
        <dbReference type="ARBA" id="ARBA00022832"/>
    </source>
</evidence>
<comment type="catalytic activity">
    <reaction evidence="16">
        <text>(2E)-tetradecenoyl-CoA + NADPH + H(+) = tetradecanoyl-CoA + NADP(+)</text>
        <dbReference type="Rhea" id="RHEA:44968"/>
        <dbReference type="ChEBI" id="CHEBI:15378"/>
        <dbReference type="ChEBI" id="CHEBI:57385"/>
        <dbReference type="ChEBI" id="CHEBI:57783"/>
        <dbReference type="ChEBI" id="CHEBI:58349"/>
        <dbReference type="ChEBI" id="CHEBI:61405"/>
    </reaction>
    <physiologicalReaction direction="left-to-right" evidence="16">
        <dbReference type="Rhea" id="RHEA:44969"/>
    </physiologicalReaction>
</comment>
<comment type="catalytic activity">
    <reaction evidence="15">
        <text>(2E)-dodecenoyl-CoA + NADPH + H(+) = dodecanoyl-CoA + NADP(+)</text>
        <dbReference type="Rhea" id="RHEA:44964"/>
        <dbReference type="ChEBI" id="CHEBI:15378"/>
        <dbReference type="ChEBI" id="CHEBI:57330"/>
        <dbReference type="ChEBI" id="CHEBI:57375"/>
        <dbReference type="ChEBI" id="CHEBI:57783"/>
        <dbReference type="ChEBI" id="CHEBI:58349"/>
    </reaction>
    <physiologicalReaction direction="left-to-right" evidence="15">
        <dbReference type="Rhea" id="RHEA:44965"/>
    </physiologicalReaction>
</comment>
<keyword evidence="10" id="KW-0275">Fatty acid biosynthesis</keyword>
<comment type="catalytic activity">
    <reaction evidence="17">
        <text>(2E)-hexenoyl-CoA + NADPH + H(+) = hexanoyl-CoA + NADP(+)</text>
        <dbReference type="Rhea" id="RHEA:44956"/>
        <dbReference type="ChEBI" id="CHEBI:15378"/>
        <dbReference type="ChEBI" id="CHEBI:57783"/>
        <dbReference type="ChEBI" id="CHEBI:58349"/>
        <dbReference type="ChEBI" id="CHEBI:62077"/>
        <dbReference type="ChEBI" id="CHEBI:62620"/>
    </reaction>
    <physiologicalReaction direction="left-to-right" evidence="17">
        <dbReference type="Rhea" id="RHEA:44957"/>
    </physiologicalReaction>
</comment>
<evidence type="ECO:0000256" key="3">
    <source>
        <dbReference type="ARBA" id="ARBA00022516"/>
    </source>
</evidence>
<comment type="catalytic activity">
    <reaction evidence="18">
        <text>a (2E)-enoyl-CoA + NADPH + H(+) = a 2,3-saturated acyl-CoA + NADP(+)</text>
        <dbReference type="Rhea" id="RHEA:33763"/>
        <dbReference type="ChEBI" id="CHEBI:15378"/>
        <dbReference type="ChEBI" id="CHEBI:57783"/>
        <dbReference type="ChEBI" id="CHEBI:58349"/>
        <dbReference type="ChEBI" id="CHEBI:58856"/>
        <dbReference type="ChEBI" id="CHEBI:65111"/>
        <dbReference type="EC" id="1.3.1.38"/>
    </reaction>
    <physiologicalReaction direction="left-to-right" evidence="18">
        <dbReference type="Rhea" id="RHEA:33764"/>
    </physiologicalReaction>
</comment>
<evidence type="ECO:0000256" key="13">
    <source>
        <dbReference type="ARBA" id="ARBA00038849"/>
    </source>
</evidence>
<organism evidence="21 22">
    <name type="scientific">Methylobacterium variabile</name>
    <dbReference type="NCBI Taxonomy" id="298794"/>
    <lineage>
        <taxon>Bacteria</taxon>
        <taxon>Pseudomonadati</taxon>
        <taxon>Pseudomonadota</taxon>
        <taxon>Alphaproteobacteria</taxon>
        <taxon>Hyphomicrobiales</taxon>
        <taxon>Methylobacteriaceae</taxon>
        <taxon>Methylobacterium</taxon>
    </lineage>
</organism>
<gene>
    <name evidence="21" type="ORF">VQ02_31310</name>
</gene>
<comment type="catalytic activity">
    <reaction evidence="20">
        <text>(2E)-octenoyl-CoA + NADPH + H(+) = octanoyl-CoA + NADP(+)</text>
        <dbReference type="Rhea" id="RHEA:44952"/>
        <dbReference type="ChEBI" id="CHEBI:15378"/>
        <dbReference type="ChEBI" id="CHEBI:57386"/>
        <dbReference type="ChEBI" id="CHEBI:57783"/>
        <dbReference type="ChEBI" id="CHEBI:58349"/>
        <dbReference type="ChEBI" id="CHEBI:62242"/>
    </reaction>
    <physiologicalReaction direction="left-to-right" evidence="20">
        <dbReference type="Rhea" id="RHEA:44953"/>
    </physiologicalReaction>
</comment>
<dbReference type="GO" id="GO:0019166">
    <property type="term" value="F:trans-2-enoyl-CoA reductase (NADPH) activity"/>
    <property type="evidence" value="ECO:0007669"/>
    <property type="project" value="UniProtKB-EC"/>
</dbReference>
<dbReference type="InterPro" id="IPR052388">
    <property type="entry name" value="Peroxisomal_t2-enoyl-CoA_red"/>
</dbReference>
<dbReference type="EMBL" id="LABY01000295">
    <property type="protein sequence ID" value="KMO28572.1"/>
    <property type="molecule type" value="Genomic_DNA"/>
</dbReference>
<evidence type="ECO:0000256" key="15">
    <source>
        <dbReference type="ARBA" id="ARBA00047570"/>
    </source>
</evidence>
<keyword evidence="4" id="KW-0597">Phosphoprotein</keyword>
<dbReference type="PANTHER" id="PTHR24317:SF7">
    <property type="entry name" value="PEROXISOMAL TRANS-2-ENOYL-COA REDUCTASE"/>
    <property type="match status" value="1"/>
</dbReference>
<evidence type="ECO:0000256" key="16">
    <source>
        <dbReference type="ARBA" id="ARBA00048686"/>
    </source>
</evidence>
<evidence type="ECO:0000256" key="8">
    <source>
        <dbReference type="ARBA" id="ARBA00023098"/>
    </source>
</evidence>
<dbReference type="PANTHER" id="PTHR24317">
    <property type="entry name" value="PEROXISOMAL TRANS-2-ENOYL-COA REDUCTASE"/>
    <property type="match status" value="1"/>
</dbReference>
<comment type="function">
    <text evidence="11">Participates in chain elongation of fatty acids. Catalyzes the reduction of trans-2-enoyl-CoAs of varying chain lengths from 6:1 to 16:1, having maximum activity with 10:1 CoA. Has no 2,4-dienoyl-CoA reductase activity.</text>
</comment>
<evidence type="ECO:0000256" key="4">
    <source>
        <dbReference type="ARBA" id="ARBA00022553"/>
    </source>
</evidence>
<dbReference type="RefSeq" id="WP_048448160.1">
    <property type="nucleotide sequence ID" value="NZ_LABY01000295.1"/>
</dbReference>
<dbReference type="Proteomes" id="UP000035955">
    <property type="component" value="Unassembled WGS sequence"/>
</dbReference>
<evidence type="ECO:0000256" key="20">
    <source>
        <dbReference type="ARBA" id="ARBA00049559"/>
    </source>
</evidence>
<evidence type="ECO:0000313" key="21">
    <source>
        <dbReference type="EMBL" id="KMO28572.1"/>
    </source>
</evidence>
<comment type="subcellular location">
    <subcellularLocation>
        <location evidence="1">Peroxisome</location>
    </subcellularLocation>
</comment>
<evidence type="ECO:0000256" key="18">
    <source>
        <dbReference type="ARBA" id="ARBA00049251"/>
    </source>
</evidence>
<evidence type="ECO:0000256" key="14">
    <source>
        <dbReference type="ARBA" id="ARBA00041063"/>
    </source>
</evidence>
<reference evidence="21 22" key="1">
    <citation type="submission" date="2015-03" db="EMBL/GenBank/DDBJ databases">
        <title>Genome sequencing of Methylobacterium variabile DSM 16961.</title>
        <authorList>
            <person name="Chaudhry V."/>
            <person name="Patil P.B."/>
        </authorList>
    </citation>
    <scope>NUCLEOTIDE SEQUENCE [LARGE SCALE GENOMIC DNA]</scope>
    <source>
        <strain evidence="21 22">DSM 16961</strain>
    </source>
</reference>
<dbReference type="GO" id="GO:0033306">
    <property type="term" value="P:phytol metabolic process"/>
    <property type="evidence" value="ECO:0007669"/>
    <property type="project" value="TreeGrafter"/>
</dbReference>
<dbReference type="SUPFAM" id="SSF51735">
    <property type="entry name" value="NAD(P)-binding Rossmann-fold domains"/>
    <property type="match status" value="1"/>
</dbReference>
<keyword evidence="6" id="KW-0521">NADP</keyword>
<name>A0A0J6S4Q6_9HYPH</name>
<keyword evidence="5" id="KW-0276">Fatty acid metabolism</keyword>
<comment type="pathway">
    <text evidence="2">Lipid metabolism.</text>
</comment>
<comment type="caution">
    <text evidence="21">The sequence shown here is derived from an EMBL/GenBank/DDBJ whole genome shotgun (WGS) entry which is preliminary data.</text>
</comment>
<keyword evidence="22" id="KW-1185">Reference proteome</keyword>
<dbReference type="GO" id="GO:0006633">
    <property type="term" value="P:fatty acid biosynthetic process"/>
    <property type="evidence" value="ECO:0007669"/>
    <property type="project" value="UniProtKB-KW"/>
</dbReference>
<dbReference type="Pfam" id="PF13561">
    <property type="entry name" value="adh_short_C2"/>
    <property type="match status" value="1"/>
</dbReference>
<dbReference type="AlphaFoldDB" id="A0A0J6S4Q6"/>
<keyword evidence="3" id="KW-0444">Lipid biosynthesis</keyword>
<keyword evidence="8" id="KW-0443">Lipid metabolism</keyword>
<evidence type="ECO:0000256" key="12">
    <source>
        <dbReference type="ARBA" id="ARBA00038622"/>
    </source>
</evidence>
<dbReference type="Gene3D" id="3.40.50.720">
    <property type="entry name" value="NAD(P)-binding Rossmann-like Domain"/>
    <property type="match status" value="1"/>
</dbReference>
<evidence type="ECO:0000313" key="22">
    <source>
        <dbReference type="Proteomes" id="UP000035955"/>
    </source>
</evidence>
<dbReference type="PATRIC" id="fig|298794.3.peg.4563"/>
<feature type="non-terminal residue" evidence="21">
    <location>
        <position position="1"/>
    </location>
</feature>
<evidence type="ECO:0000256" key="11">
    <source>
        <dbReference type="ARBA" id="ARBA00037124"/>
    </source>
</evidence>
<evidence type="ECO:0000256" key="19">
    <source>
        <dbReference type="ARBA" id="ARBA00049386"/>
    </source>
</evidence>
<evidence type="ECO:0000256" key="10">
    <source>
        <dbReference type="ARBA" id="ARBA00023160"/>
    </source>
</evidence>
<evidence type="ECO:0000256" key="2">
    <source>
        <dbReference type="ARBA" id="ARBA00005189"/>
    </source>
</evidence>
<evidence type="ECO:0000256" key="9">
    <source>
        <dbReference type="ARBA" id="ARBA00023140"/>
    </source>
</evidence>
<evidence type="ECO:0000256" key="17">
    <source>
        <dbReference type="ARBA" id="ARBA00049108"/>
    </source>
</evidence>
<sequence>DYLASRIPMGRVGEPDEIARAAVFLASDDASFVNGIELFVDGGQAQV</sequence>
<keyword evidence="9" id="KW-0576">Peroxisome</keyword>